<name>A0A2I0IQA0_PUNGR</name>
<protein>
    <submittedName>
        <fullName evidence="2">Uncharacterized protein</fullName>
    </submittedName>
</protein>
<proteinExistence type="predicted"/>
<evidence type="ECO:0000313" key="3">
    <source>
        <dbReference type="Proteomes" id="UP000233551"/>
    </source>
</evidence>
<dbReference type="Proteomes" id="UP000233551">
    <property type="component" value="Unassembled WGS sequence"/>
</dbReference>
<dbReference type="AlphaFoldDB" id="A0A2I0IQA0"/>
<accession>A0A2I0IQA0</accession>
<keyword evidence="3" id="KW-1185">Reference proteome</keyword>
<feature type="compositionally biased region" description="Polar residues" evidence="1">
    <location>
        <begin position="92"/>
        <end position="106"/>
    </location>
</feature>
<comment type="caution">
    <text evidence="2">The sequence shown here is derived from an EMBL/GenBank/DDBJ whole genome shotgun (WGS) entry which is preliminary data.</text>
</comment>
<evidence type="ECO:0000256" key="1">
    <source>
        <dbReference type="SAM" id="MobiDB-lite"/>
    </source>
</evidence>
<gene>
    <name evidence="2" type="ORF">CRG98_033440</name>
</gene>
<reference evidence="2 3" key="1">
    <citation type="submission" date="2017-11" db="EMBL/GenBank/DDBJ databases">
        <title>De-novo sequencing of pomegranate (Punica granatum L.) genome.</title>
        <authorList>
            <person name="Akparov Z."/>
            <person name="Amiraslanov A."/>
            <person name="Hajiyeva S."/>
            <person name="Abbasov M."/>
            <person name="Kaur K."/>
            <person name="Hamwieh A."/>
            <person name="Solovyev V."/>
            <person name="Salamov A."/>
            <person name="Braich B."/>
            <person name="Kosarev P."/>
            <person name="Mahmoud A."/>
            <person name="Hajiyev E."/>
            <person name="Babayeva S."/>
            <person name="Izzatullayeva V."/>
            <person name="Mammadov A."/>
            <person name="Mammadov A."/>
            <person name="Sharifova S."/>
            <person name="Ojaghi J."/>
            <person name="Eynullazada K."/>
            <person name="Bayramov B."/>
            <person name="Abdulazimova A."/>
            <person name="Shahmuradov I."/>
        </authorList>
    </citation>
    <scope>NUCLEOTIDE SEQUENCE [LARGE SCALE GENOMIC DNA]</scope>
    <source>
        <strain evidence="3">cv. AG2017</strain>
        <tissue evidence="2">Leaf</tissue>
    </source>
</reference>
<organism evidence="2 3">
    <name type="scientific">Punica granatum</name>
    <name type="common">Pomegranate</name>
    <dbReference type="NCBI Taxonomy" id="22663"/>
    <lineage>
        <taxon>Eukaryota</taxon>
        <taxon>Viridiplantae</taxon>
        <taxon>Streptophyta</taxon>
        <taxon>Embryophyta</taxon>
        <taxon>Tracheophyta</taxon>
        <taxon>Spermatophyta</taxon>
        <taxon>Magnoliopsida</taxon>
        <taxon>eudicotyledons</taxon>
        <taxon>Gunneridae</taxon>
        <taxon>Pentapetalae</taxon>
        <taxon>rosids</taxon>
        <taxon>malvids</taxon>
        <taxon>Myrtales</taxon>
        <taxon>Lythraceae</taxon>
        <taxon>Punica</taxon>
    </lineage>
</organism>
<dbReference type="EMBL" id="PGOL01002669">
    <property type="protein sequence ID" value="PKI46182.1"/>
    <property type="molecule type" value="Genomic_DNA"/>
</dbReference>
<feature type="compositionally biased region" description="Basic residues" evidence="1">
    <location>
        <begin position="71"/>
        <end position="91"/>
    </location>
</feature>
<evidence type="ECO:0000313" key="2">
    <source>
        <dbReference type="EMBL" id="PKI46182.1"/>
    </source>
</evidence>
<feature type="region of interest" description="Disordered" evidence="1">
    <location>
        <begin position="69"/>
        <end position="132"/>
    </location>
</feature>
<sequence length="151" mass="16632">MEYGRIFRDLMGVTTQGIINCWGSQGKNGIKLRKSCQFPGGVFSAHSLGISPSHLSETIKRVQLGSICDQRRRRGRRRNPGPLRMKMKRKTVTTGSHGSRGLTTGIQLVGGKGRPSDPKHQTNARSKAPILQRCAPEELITLAERKGTGRK</sequence>